<gene>
    <name evidence="1" type="ORF">L6164_010106</name>
</gene>
<sequence>MATNSELGFDVPEGVPVTSATSDETTSPVTVARPRTVHELDDVGATYAPGVLDMDDLRSDKAPTTSDLKEAWWVTKDIRDSGSVLTKDNIGSIRDSVFGTSGATNGFDIRASPLGVGVSEGKYGDRFFTWNLYYSYRCGVSLPFNNFEMKILRTLDIAPTQLHPNAWATLYAFQKICRELNRPPRIDVFFYFYCLRNPKKREVGYLYFSAKRGRSLILPAEDSAKQFKQWFFRVVEPDVGRPFFIDDNGNAKFPLRWRKNFGRDRKTMPNLKALLARTGCDLSGVPKKRKASASSTRPEVEGVAVMKKTKPTDVSTSSSREPPIDLESANIEAACPPLVRKGSKKKAPARPSRPEGPVVDIPSMMGDPNMNEGGDLHFTTEPMMGEEISPKEATFLLQLGLKKGSIRRWEGRSDTGLNPENLLQEYEHVQSTVMLSQVANRFANQVRLIKEQTGGLRRSLNMIQIVHDRIKSDQHASIKADEMCAMKKAAEEKVAVADKRIAALEAELASAKGIAADAGKKIKSVEEKASRAVSQWAELGTRVQDLEKELSASRKEALEWKTSAKSSEKKLEKALTDIKVLENDLSTCQSSSAGKSERIRFLEERVAASKASADKRIAEVEEIARKQIELARQHRHQRDQAMASRARITKRAEDKLIHIYLNASKEGFDNCVDQVCLIPGAPSREAIESMTSFLKVARDGAIVDPDDTAEPDLSLEVSDLSDGSEGETPK</sequence>
<reference evidence="1 2" key="1">
    <citation type="journal article" date="2022" name="DNA Res.">
        <title>Chromosomal-level genome assembly of the orchid tree Bauhinia variegata (Leguminosae; Cercidoideae) supports the allotetraploid origin hypothesis of Bauhinia.</title>
        <authorList>
            <person name="Zhong Y."/>
            <person name="Chen Y."/>
            <person name="Zheng D."/>
            <person name="Pang J."/>
            <person name="Liu Y."/>
            <person name="Luo S."/>
            <person name="Meng S."/>
            <person name="Qian L."/>
            <person name="Wei D."/>
            <person name="Dai S."/>
            <person name="Zhou R."/>
        </authorList>
    </citation>
    <scope>NUCLEOTIDE SEQUENCE [LARGE SCALE GENOMIC DNA]</scope>
    <source>
        <strain evidence="1">BV-YZ2020</strain>
    </source>
</reference>
<evidence type="ECO:0000313" key="2">
    <source>
        <dbReference type="Proteomes" id="UP000828941"/>
    </source>
</evidence>
<name>A0ACB9PM25_BAUVA</name>
<dbReference type="Proteomes" id="UP000828941">
    <property type="component" value="Chromosome 4"/>
</dbReference>
<proteinExistence type="predicted"/>
<evidence type="ECO:0000313" key="1">
    <source>
        <dbReference type="EMBL" id="KAI4349526.1"/>
    </source>
</evidence>
<organism evidence="1 2">
    <name type="scientific">Bauhinia variegata</name>
    <name type="common">Purple orchid tree</name>
    <name type="synonym">Phanera variegata</name>
    <dbReference type="NCBI Taxonomy" id="167791"/>
    <lineage>
        <taxon>Eukaryota</taxon>
        <taxon>Viridiplantae</taxon>
        <taxon>Streptophyta</taxon>
        <taxon>Embryophyta</taxon>
        <taxon>Tracheophyta</taxon>
        <taxon>Spermatophyta</taxon>
        <taxon>Magnoliopsida</taxon>
        <taxon>eudicotyledons</taxon>
        <taxon>Gunneridae</taxon>
        <taxon>Pentapetalae</taxon>
        <taxon>rosids</taxon>
        <taxon>fabids</taxon>
        <taxon>Fabales</taxon>
        <taxon>Fabaceae</taxon>
        <taxon>Cercidoideae</taxon>
        <taxon>Cercideae</taxon>
        <taxon>Bauhiniinae</taxon>
        <taxon>Bauhinia</taxon>
    </lineage>
</organism>
<protein>
    <submittedName>
        <fullName evidence="1">Uncharacterized protein</fullName>
    </submittedName>
</protein>
<keyword evidence="2" id="KW-1185">Reference proteome</keyword>
<dbReference type="EMBL" id="CM039429">
    <property type="protein sequence ID" value="KAI4349526.1"/>
    <property type="molecule type" value="Genomic_DNA"/>
</dbReference>
<comment type="caution">
    <text evidence="1">The sequence shown here is derived from an EMBL/GenBank/DDBJ whole genome shotgun (WGS) entry which is preliminary data.</text>
</comment>
<accession>A0ACB9PM25</accession>